<name>A0A918M0J9_9ACTN</name>
<dbReference type="InterPro" id="IPR007278">
    <property type="entry name" value="DUF397"/>
</dbReference>
<protein>
    <recommendedName>
        <fullName evidence="1">DUF397 domain-containing protein</fullName>
    </recommendedName>
</protein>
<dbReference type="EMBL" id="BMSA01000045">
    <property type="protein sequence ID" value="GGT94572.1"/>
    <property type="molecule type" value="Genomic_DNA"/>
</dbReference>
<gene>
    <name evidence="2" type="ORF">GCM10010226_85440</name>
</gene>
<dbReference type="AlphaFoldDB" id="A0A918M0J9"/>
<sequence length="75" mass="8070">MNRIRKSTDLAPEEAWFKSSYSSGSEGNCVEAADLEAEVGVRDSKDKAGPALVFPKSSWSAFVTSVRAGEFSPRA</sequence>
<dbReference type="Pfam" id="PF04149">
    <property type="entry name" value="DUF397"/>
    <property type="match status" value="1"/>
</dbReference>
<reference evidence="2" key="1">
    <citation type="journal article" date="2014" name="Int. J. Syst. Evol. Microbiol.">
        <title>Complete genome sequence of Corynebacterium casei LMG S-19264T (=DSM 44701T), isolated from a smear-ripened cheese.</title>
        <authorList>
            <consortium name="US DOE Joint Genome Institute (JGI-PGF)"/>
            <person name="Walter F."/>
            <person name="Albersmeier A."/>
            <person name="Kalinowski J."/>
            <person name="Ruckert C."/>
        </authorList>
    </citation>
    <scope>NUCLEOTIDE SEQUENCE</scope>
    <source>
        <strain evidence="2">JCM 4125</strain>
    </source>
</reference>
<feature type="domain" description="DUF397" evidence="1">
    <location>
        <begin position="15"/>
        <end position="67"/>
    </location>
</feature>
<evidence type="ECO:0000313" key="3">
    <source>
        <dbReference type="Proteomes" id="UP000646776"/>
    </source>
</evidence>
<evidence type="ECO:0000313" key="2">
    <source>
        <dbReference type="EMBL" id="GGT94572.1"/>
    </source>
</evidence>
<accession>A0A918M0J9</accession>
<comment type="caution">
    <text evidence="2">The sequence shown here is derived from an EMBL/GenBank/DDBJ whole genome shotgun (WGS) entry which is preliminary data.</text>
</comment>
<proteinExistence type="predicted"/>
<organism evidence="2 3">
    <name type="scientific">Streptomyces phaeofaciens</name>
    <dbReference type="NCBI Taxonomy" id="68254"/>
    <lineage>
        <taxon>Bacteria</taxon>
        <taxon>Bacillati</taxon>
        <taxon>Actinomycetota</taxon>
        <taxon>Actinomycetes</taxon>
        <taxon>Kitasatosporales</taxon>
        <taxon>Streptomycetaceae</taxon>
        <taxon>Streptomyces</taxon>
    </lineage>
</organism>
<dbReference type="Proteomes" id="UP000646776">
    <property type="component" value="Unassembled WGS sequence"/>
</dbReference>
<dbReference type="RefSeq" id="WP_229871214.1">
    <property type="nucleotide sequence ID" value="NZ_BMSA01000045.1"/>
</dbReference>
<evidence type="ECO:0000259" key="1">
    <source>
        <dbReference type="Pfam" id="PF04149"/>
    </source>
</evidence>
<keyword evidence="3" id="KW-1185">Reference proteome</keyword>
<reference evidence="2" key="2">
    <citation type="submission" date="2020-09" db="EMBL/GenBank/DDBJ databases">
        <authorList>
            <person name="Sun Q."/>
            <person name="Ohkuma M."/>
        </authorList>
    </citation>
    <scope>NUCLEOTIDE SEQUENCE</scope>
    <source>
        <strain evidence="2">JCM 4125</strain>
    </source>
</reference>